<name>A0A554LIX6_9BACT</name>
<comment type="caution">
    <text evidence="1">The sequence shown here is derived from an EMBL/GenBank/DDBJ whole genome shotgun (WGS) entry which is preliminary data.</text>
</comment>
<sequence length="95" mass="10403">MVEEKKPAAAAEKQPGKSVGKITHFFGKIEVAIVELTDTLKVNDKIAIRGATTDIEQTVDSIELDHKKIEEAKKGDAIGLSVKDKVREGDEIFKL</sequence>
<dbReference type="SUPFAM" id="SSF50447">
    <property type="entry name" value="Translation proteins"/>
    <property type="match status" value="1"/>
</dbReference>
<evidence type="ECO:0000313" key="2">
    <source>
        <dbReference type="Proteomes" id="UP000315689"/>
    </source>
</evidence>
<dbReference type="InterPro" id="IPR009000">
    <property type="entry name" value="Transl_B-barrel_sf"/>
</dbReference>
<dbReference type="Gene3D" id="2.40.30.10">
    <property type="entry name" value="Translation factors"/>
    <property type="match status" value="1"/>
</dbReference>
<proteinExistence type="predicted"/>
<dbReference type="EMBL" id="VMGK01000013">
    <property type="protein sequence ID" value="TSC92821.1"/>
    <property type="molecule type" value="Genomic_DNA"/>
</dbReference>
<reference evidence="1 2" key="1">
    <citation type="submission" date="2017-07" db="EMBL/GenBank/DDBJ databases">
        <title>Mechanisms for carbon and nitrogen cycling indicate functional differentiation within the Candidate Phyla Radiation.</title>
        <authorList>
            <person name="Danczak R.E."/>
            <person name="Johnston M.D."/>
            <person name="Kenah C."/>
            <person name="Slattery M."/>
            <person name="Wrighton K.C."/>
            <person name="Wilkins M.J."/>
        </authorList>
    </citation>
    <scope>NUCLEOTIDE SEQUENCE [LARGE SCALE GENOMIC DNA]</scope>
    <source>
        <strain evidence="1">Licking1014_7</strain>
    </source>
</reference>
<accession>A0A554LIX6</accession>
<evidence type="ECO:0000313" key="1">
    <source>
        <dbReference type="EMBL" id="TSC92821.1"/>
    </source>
</evidence>
<organism evidence="1 2">
    <name type="scientific">Candidatus Berkelbacteria bacterium Licking1014_7</name>
    <dbReference type="NCBI Taxonomy" id="2017147"/>
    <lineage>
        <taxon>Bacteria</taxon>
        <taxon>Candidatus Berkelbacteria</taxon>
    </lineage>
</organism>
<gene>
    <name evidence="1" type="ORF">CEN89_451</name>
</gene>
<protein>
    <recommendedName>
        <fullName evidence="3">Translation elongation factor-like protein</fullName>
    </recommendedName>
</protein>
<dbReference type="Proteomes" id="UP000315689">
    <property type="component" value="Unassembled WGS sequence"/>
</dbReference>
<evidence type="ECO:0008006" key="3">
    <source>
        <dbReference type="Google" id="ProtNLM"/>
    </source>
</evidence>
<dbReference type="AlphaFoldDB" id="A0A554LIX6"/>